<gene>
    <name evidence="1" type="ORF">CITCOLO1_LOCUS3489</name>
</gene>
<evidence type="ECO:0000313" key="2">
    <source>
        <dbReference type="Proteomes" id="UP001642487"/>
    </source>
</evidence>
<dbReference type="Gene3D" id="3.40.50.1820">
    <property type="entry name" value="alpha/beta hydrolase"/>
    <property type="match status" value="1"/>
</dbReference>
<dbReference type="PANTHER" id="PTHR45763">
    <property type="entry name" value="HYDROLASE, ALPHA/BETA FOLD FAMILY PROTEIN, EXPRESSED-RELATED"/>
    <property type="match status" value="1"/>
</dbReference>
<evidence type="ECO:0000313" key="1">
    <source>
        <dbReference type="EMBL" id="CAK9311820.1"/>
    </source>
</evidence>
<dbReference type="Proteomes" id="UP001642487">
    <property type="component" value="Chromosome 10"/>
</dbReference>
<dbReference type="PANTHER" id="PTHR45763:SF21">
    <property type="entry name" value="ALPHA_BETA-HYDROLASES SUPERFAMILY PROTEIN"/>
    <property type="match status" value="1"/>
</dbReference>
<dbReference type="SUPFAM" id="SSF53474">
    <property type="entry name" value="alpha/beta-Hydrolases"/>
    <property type="match status" value="1"/>
</dbReference>
<name>A0ABP0XUI7_9ROSI</name>
<dbReference type="InterPro" id="IPR029058">
    <property type="entry name" value="AB_hydrolase_fold"/>
</dbReference>
<organism evidence="1 2">
    <name type="scientific">Citrullus colocynthis</name>
    <name type="common">colocynth</name>
    <dbReference type="NCBI Taxonomy" id="252529"/>
    <lineage>
        <taxon>Eukaryota</taxon>
        <taxon>Viridiplantae</taxon>
        <taxon>Streptophyta</taxon>
        <taxon>Embryophyta</taxon>
        <taxon>Tracheophyta</taxon>
        <taxon>Spermatophyta</taxon>
        <taxon>Magnoliopsida</taxon>
        <taxon>eudicotyledons</taxon>
        <taxon>Gunneridae</taxon>
        <taxon>Pentapetalae</taxon>
        <taxon>rosids</taxon>
        <taxon>fabids</taxon>
        <taxon>Cucurbitales</taxon>
        <taxon>Cucurbitaceae</taxon>
        <taxon>Benincaseae</taxon>
        <taxon>Citrullus</taxon>
    </lineage>
</organism>
<sequence length="183" mass="21494">MHLALSQELMEELNAYMVLYDRAGYRDSDTYPSRSVKSEAFDIQELEDKLELGTKFYIVGVSMGAYPIWSCLKYIPHRLLGASLVVPFVNYWWHVIPSALLKKPLNQLPQSFRRTFGIAHYTPWLYYWWTKQKWFPSMVAEGMLTDSDLELLMGKKEDNKVNMNVLIETYWLLLENGNLIQLN</sequence>
<keyword evidence="2" id="KW-1185">Reference proteome</keyword>
<protein>
    <recommendedName>
        <fullName evidence="3">Serine aminopeptidase S33 domain-containing protein</fullName>
    </recommendedName>
</protein>
<accession>A0ABP0XUI7</accession>
<reference evidence="1 2" key="1">
    <citation type="submission" date="2024-03" db="EMBL/GenBank/DDBJ databases">
        <authorList>
            <person name="Gkanogiannis A."/>
            <person name="Becerra Lopez-Lavalle L."/>
        </authorList>
    </citation>
    <scope>NUCLEOTIDE SEQUENCE [LARGE SCALE GENOMIC DNA]</scope>
</reference>
<dbReference type="EMBL" id="OZ021744">
    <property type="protein sequence ID" value="CAK9311820.1"/>
    <property type="molecule type" value="Genomic_DNA"/>
</dbReference>
<evidence type="ECO:0008006" key="3">
    <source>
        <dbReference type="Google" id="ProtNLM"/>
    </source>
</evidence>
<proteinExistence type="predicted"/>